<comment type="caution">
    <text evidence="1">The sequence shown here is derived from an EMBL/GenBank/DDBJ whole genome shotgun (WGS) entry which is preliminary data.</text>
</comment>
<reference evidence="1 2" key="1">
    <citation type="journal article" date="2019" name="Commun. Biol.">
        <title>The bagworm genome reveals a unique fibroin gene that provides high tensile strength.</title>
        <authorList>
            <person name="Kono N."/>
            <person name="Nakamura H."/>
            <person name="Ohtoshi R."/>
            <person name="Tomita M."/>
            <person name="Numata K."/>
            <person name="Arakawa K."/>
        </authorList>
    </citation>
    <scope>NUCLEOTIDE SEQUENCE [LARGE SCALE GENOMIC DNA]</scope>
</reference>
<sequence>MGDWDPENNILSVRFILAVMSNGQRMTHHPSSILVARITSVHDRSWTAALVRCPPAPRQIHSRHTSSQR</sequence>
<proteinExistence type="predicted"/>
<accession>A0A4C1SZA3</accession>
<name>A0A4C1SZA3_EUMVA</name>
<evidence type="ECO:0000313" key="2">
    <source>
        <dbReference type="Proteomes" id="UP000299102"/>
    </source>
</evidence>
<organism evidence="1 2">
    <name type="scientific">Eumeta variegata</name>
    <name type="common">Bagworm moth</name>
    <name type="synonym">Eumeta japonica</name>
    <dbReference type="NCBI Taxonomy" id="151549"/>
    <lineage>
        <taxon>Eukaryota</taxon>
        <taxon>Metazoa</taxon>
        <taxon>Ecdysozoa</taxon>
        <taxon>Arthropoda</taxon>
        <taxon>Hexapoda</taxon>
        <taxon>Insecta</taxon>
        <taxon>Pterygota</taxon>
        <taxon>Neoptera</taxon>
        <taxon>Endopterygota</taxon>
        <taxon>Lepidoptera</taxon>
        <taxon>Glossata</taxon>
        <taxon>Ditrysia</taxon>
        <taxon>Tineoidea</taxon>
        <taxon>Psychidae</taxon>
        <taxon>Oiketicinae</taxon>
        <taxon>Eumeta</taxon>
    </lineage>
</organism>
<protein>
    <submittedName>
        <fullName evidence="1">Uncharacterized protein</fullName>
    </submittedName>
</protein>
<dbReference type="Proteomes" id="UP000299102">
    <property type="component" value="Unassembled WGS sequence"/>
</dbReference>
<gene>
    <name evidence="1" type="ORF">EVAR_92140_1</name>
</gene>
<evidence type="ECO:0000313" key="1">
    <source>
        <dbReference type="EMBL" id="GBP07265.1"/>
    </source>
</evidence>
<keyword evidence="2" id="KW-1185">Reference proteome</keyword>
<dbReference type="AlphaFoldDB" id="A0A4C1SZA3"/>
<dbReference type="EMBL" id="BGZK01000025">
    <property type="protein sequence ID" value="GBP07265.1"/>
    <property type="molecule type" value="Genomic_DNA"/>
</dbReference>